<protein>
    <recommendedName>
        <fullName evidence="2">HTH cro/C1-type domain-containing protein</fullName>
    </recommendedName>
</protein>
<dbReference type="InterPro" id="IPR001387">
    <property type="entry name" value="Cro/C1-type_HTH"/>
</dbReference>
<dbReference type="CDD" id="cd00093">
    <property type="entry name" value="HTH_XRE"/>
    <property type="match status" value="1"/>
</dbReference>
<feature type="compositionally biased region" description="Polar residues" evidence="1">
    <location>
        <begin position="158"/>
        <end position="173"/>
    </location>
</feature>
<dbReference type="Pfam" id="PF01381">
    <property type="entry name" value="HTH_3"/>
    <property type="match status" value="1"/>
</dbReference>
<dbReference type="KEGG" id="cser:CCO03_16890"/>
<dbReference type="InterPro" id="IPR052345">
    <property type="entry name" value="Rad_response_metalloprotease"/>
</dbReference>
<reference evidence="3 4" key="1">
    <citation type="submission" date="2017-05" db="EMBL/GenBank/DDBJ databases">
        <authorList>
            <person name="Song R."/>
            <person name="Chenine A.L."/>
            <person name="Ruprecht R.M."/>
        </authorList>
    </citation>
    <scope>NUCLEOTIDE SEQUENCE [LARGE SCALE GENOMIC DNA]</scope>
    <source>
        <strain evidence="3 4">DSM 26136</strain>
    </source>
</reference>
<dbReference type="PANTHER" id="PTHR43236:SF1">
    <property type="entry name" value="BLL7220 PROTEIN"/>
    <property type="match status" value="1"/>
</dbReference>
<dbReference type="AlphaFoldDB" id="A0A1Y0ER36"/>
<dbReference type="InterPro" id="IPR010982">
    <property type="entry name" value="Lambda_DNA-bd_dom_sf"/>
</dbReference>
<dbReference type="PANTHER" id="PTHR43236">
    <property type="entry name" value="ANTITOXIN HIGA1"/>
    <property type="match status" value="1"/>
</dbReference>
<feature type="region of interest" description="Disordered" evidence="1">
    <location>
        <begin position="158"/>
        <end position="181"/>
    </location>
</feature>
<dbReference type="PROSITE" id="PS50943">
    <property type="entry name" value="HTH_CROC1"/>
    <property type="match status" value="1"/>
</dbReference>
<dbReference type="EMBL" id="CP021455">
    <property type="protein sequence ID" value="ARU06124.1"/>
    <property type="molecule type" value="Genomic_DNA"/>
</dbReference>
<dbReference type="Gene3D" id="1.10.260.40">
    <property type="entry name" value="lambda repressor-like DNA-binding domains"/>
    <property type="match status" value="1"/>
</dbReference>
<evidence type="ECO:0000259" key="2">
    <source>
        <dbReference type="PROSITE" id="PS50943"/>
    </source>
</evidence>
<feature type="domain" description="HTH cro/C1-type" evidence="2">
    <location>
        <begin position="16"/>
        <end position="67"/>
    </location>
</feature>
<evidence type="ECO:0000256" key="1">
    <source>
        <dbReference type="SAM" id="MobiDB-lite"/>
    </source>
</evidence>
<dbReference type="Proteomes" id="UP000196138">
    <property type="component" value="Chromosome"/>
</dbReference>
<name>A0A1Y0ER36_9BURK</name>
<evidence type="ECO:0000313" key="3">
    <source>
        <dbReference type="EMBL" id="ARU06124.1"/>
    </source>
</evidence>
<dbReference type="SMART" id="SM00530">
    <property type="entry name" value="HTH_XRE"/>
    <property type="match status" value="2"/>
</dbReference>
<proteinExistence type="predicted"/>
<dbReference type="SUPFAM" id="SSF47413">
    <property type="entry name" value="lambda repressor-like DNA-binding domains"/>
    <property type="match status" value="1"/>
</dbReference>
<accession>A0A1Y0ER36</accession>
<keyword evidence="4" id="KW-1185">Reference proteome</keyword>
<gene>
    <name evidence="3" type="ORF">CCO03_16890</name>
</gene>
<dbReference type="GO" id="GO:0003677">
    <property type="term" value="F:DNA binding"/>
    <property type="evidence" value="ECO:0007669"/>
    <property type="project" value="InterPro"/>
</dbReference>
<sequence>MMTKNDESMPIRLVWARSMLGWSQNELARTSKVAAAQISRYESGVSKPRPQAIAKIAEALGVSFEWLAHGTGDMPSGREAPTPQGWTSMAVELEPELHEAVLAKARARGITPEALMIQIIQQEVLNAAEAGTLEISPERVQEIEERLNRLESAIQLHQGSQGTAVQRLQPTSELSKKSPKK</sequence>
<evidence type="ECO:0000313" key="4">
    <source>
        <dbReference type="Proteomes" id="UP000196138"/>
    </source>
</evidence>
<organism evidence="3 4">
    <name type="scientific">Comamonas serinivorans</name>
    <dbReference type="NCBI Taxonomy" id="1082851"/>
    <lineage>
        <taxon>Bacteria</taxon>
        <taxon>Pseudomonadati</taxon>
        <taxon>Pseudomonadota</taxon>
        <taxon>Betaproteobacteria</taxon>
        <taxon>Burkholderiales</taxon>
        <taxon>Comamonadaceae</taxon>
        <taxon>Comamonas</taxon>
    </lineage>
</organism>